<sequence>MKGINFKKNAKGFTLIELMIVVAIIGILAAIALPAYKTYTQRAKFSEVVLAATPAKTAVDICIQTGSSCATLQEDSTGWADGPKVETVEIDGTYIDDDNDPLTPDVLDPNGPVIVTVTSVGEPTFDGGPYTYILTGTPTPGGSVSWSASGTCQAAGLC</sequence>
<dbReference type="RefSeq" id="WP_203325803.1">
    <property type="nucleotide sequence ID" value="NZ_CP069213.1"/>
</dbReference>
<dbReference type="Pfam" id="PF00114">
    <property type="entry name" value="Pilin"/>
    <property type="match status" value="1"/>
</dbReference>
<dbReference type="NCBIfam" id="TIGR02532">
    <property type="entry name" value="IV_pilin_GFxxxE"/>
    <property type="match status" value="1"/>
</dbReference>
<dbReference type="PROSITE" id="PS00409">
    <property type="entry name" value="PROKAR_NTER_METHYL"/>
    <property type="match status" value="1"/>
</dbReference>
<organism evidence="5 6">
    <name type="scientific">Shewanella litorisediminis</name>
    <dbReference type="NCBI Taxonomy" id="1173586"/>
    <lineage>
        <taxon>Bacteria</taxon>
        <taxon>Pseudomonadati</taxon>
        <taxon>Pseudomonadota</taxon>
        <taxon>Gammaproteobacteria</taxon>
        <taxon>Alteromonadales</taxon>
        <taxon>Shewanellaceae</taxon>
        <taxon>Shewanella</taxon>
    </lineage>
</organism>
<dbReference type="PANTHER" id="PTHR30093">
    <property type="entry name" value="GENERAL SECRETION PATHWAY PROTEIN G"/>
    <property type="match status" value="1"/>
</dbReference>
<protein>
    <submittedName>
        <fullName evidence="5">Pilin</fullName>
    </submittedName>
</protein>
<proteinExistence type="inferred from homology"/>
<name>A0ABX7G4J7_9GAMM</name>
<dbReference type="Proteomes" id="UP000596252">
    <property type="component" value="Chromosome"/>
</dbReference>
<dbReference type="SUPFAM" id="SSF54523">
    <property type="entry name" value="Pili subunits"/>
    <property type="match status" value="1"/>
</dbReference>
<dbReference type="EMBL" id="CP069213">
    <property type="protein sequence ID" value="QRH02182.1"/>
    <property type="molecule type" value="Genomic_DNA"/>
</dbReference>
<keyword evidence="4" id="KW-1133">Transmembrane helix</keyword>
<comment type="similarity">
    <text evidence="1 3">Belongs to the N-Me-Phe pilin family.</text>
</comment>
<keyword evidence="4" id="KW-0812">Transmembrane</keyword>
<keyword evidence="3" id="KW-0281">Fimbrium</keyword>
<evidence type="ECO:0000313" key="6">
    <source>
        <dbReference type="Proteomes" id="UP000596252"/>
    </source>
</evidence>
<dbReference type="PANTHER" id="PTHR30093:SF34">
    <property type="entry name" value="PREPILIN PEPTIDASE-DEPENDENT PROTEIN D"/>
    <property type="match status" value="1"/>
</dbReference>
<dbReference type="InterPro" id="IPR012902">
    <property type="entry name" value="N_methyl_site"/>
</dbReference>
<dbReference type="Gene3D" id="3.30.700.10">
    <property type="entry name" value="Glycoprotein, Type 4 Pilin"/>
    <property type="match status" value="1"/>
</dbReference>
<evidence type="ECO:0000256" key="1">
    <source>
        <dbReference type="ARBA" id="ARBA00005233"/>
    </source>
</evidence>
<keyword evidence="6" id="KW-1185">Reference proteome</keyword>
<dbReference type="Pfam" id="PF07963">
    <property type="entry name" value="N_methyl"/>
    <property type="match status" value="1"/>
</dbReference>
<evidence type="ECO:0000256" key="2">
    <source>
        <dbReference type="ARBA" id="ARBA00022481"/>
    </source>
</evidence>
<evidence type="ECO:0000256" key="4">
    <source>
        <dbReference type="SAM" id="Phobius"/>
    </source>
</evidence>
<evidence type="ECO:0000313" key="5">
    <source>
        <dbReference type="EMBL" id="QRH02182.1"/>
    </source>
</evidence>
<keyword evidence="4" id="KW-0472">Membrane</keyword>
<dbReference type="InterPro" id="IPR001082">
    <property type="entry name" value="Pilin"/>
</dbReference>
<reference evidence="5 6" key="1">
    <citation type="journal article" date="2012" name="Antonie Van Leeuwenhoek">
        <title>Shewanella litorisediminis sp. nov., a gammaproteobacterium isolated from a tidal flat sediment.</title>
        <authorList>
            <person name="Lee M.H."/>
            <person name="Yoon J.H."/>
        </authorList>
    </citation>
    <scope>NUCLEOTIDE SEQUENCE [LARGE SCALE GENOMIC DNA]</scope>
    <source>
        <strain evidence="5 6">SMK1-12</strain>
    </source>
</reference>
<keyword evidence="2" id="KW-0488">Methylation</keyword>
<gene>
    <name evidence="5" type="ORF">JQC75_01790</name>
</gene>
<evidence type="ECO:0000256" key="3">
    <source>
        <dbReference type="RuleBase" id="RU000389"/>
    </source>
</evidence>
<dbReference type="InterPro" id="IPR045584">
    <property type="entry name" value="Pilin-like"/>
</dbReference>
<feature type="transmembrane region" description="Helical" evidence="4">
    <location>
        <begin position="12"/>
        <end position="36"/>
    </location>
</feature>
<accession>A0ABX7G4J7</accession>